<feature type="non-terminal residue" evidence="2">
    <location>
        <position position="918"/>
    </location>
</feature>
<feature type="compositionally biased region" description="Low complexity" evidence="1">
    <location>
        <begin position="700"/>
        <end position="717"/>
    </location>
</feature>
<feature type="compositionally biased region" description="Low complexity" evidence="1">
    <location>
        <begin position="266"/>
        <end position="289"/>
    </location>
</feature>
<dbReference type="GeneID" id="10503101"/>
<dbReference type="EMBL" id="GL871129">
    <property type="protein sequence ID" value="EGC33727.1"/>
    <property type="molecule type" value="Genomic_DNA"/>
</dbReference>
<sequence length="918" mass="103558">PKLIIDGTSEYSFSCTDAKLQICILQHNNNNYTEVGTIAKKLTMDSALTMEDRMRIKLNSTEAEKLRKERKTVFLDNNNSSSNSINSGSIMVINVIYLFLCTGNTGSINSNTNNCTVKRKPNFVSLPKPLPTSSYSSSTQVIPPPPTIPSSVANISTTSKDKEQTVKEPTTPNPIPAILHTTPTSNKDSILKDINISGGSSNSSSSGGGSNNGTPFSPQLNYSSSTPSPVTSLSPEYHTPNRSPNSSKSTSSPRPQLNSIKEQQDHNNSNINSHGHNSNNNSSSSNNASFLSLEKDNKPKKKSVTPTVPLGLKGDALDKYLLHYLPFGITNQVLKSRYDLEQPNNYPYLNKVGIFKSPGVWWLKDEFFINVSVDFEDYKPEERNQVKTRRKEALLRCKVTVPEQLTQVEKENNSHSNNNNNNNNHNNSHYNEFSNGQHSNKLNLNNLNGHLDRVNDSISPRNKNYQQVNKKQRIIPPPASVKNTNINNNNNWLSVNSNNSVNENDSNSSRSNSPILSPSGSPNKSNELLPWSTKSVSSTSSTSSTSSISSTSSTSSTPTSNKNSHPRSKSSNVQDREHKEREREHKEREHKEREHKEKEHKEKEHKEREHKEREHREREHKEREHKEREHKEREHIEREHRENKEKEPKEKEHKEKENNREHNKERDNYKEKEHNRETKERGSNNSELNEVLPSHKIPLSSNSSVSSSSTITNNSISAPMISKPHTTIIPKVSTGFLSKLDDRISSLNSQPNQESSSSTPSSNSRPNSARGSDNSLKRKMDSIRQDQNDISSNTTTPPTSTPVKSTSTSTTSTPTPSSAKLTTTTITTPITTIHGPIECVKEKVFIINSEDDFKLMLELSKSKYQRYTQIHKFITMNIQDFQKLQREMETCDNNQQKKVYTEKIYGLYVERKEASYNR</sequence>
<feature type="compositionally biased region" description="Low complexity" evidence="1">
    <location>
        <begin position="223"/>
        <end position="255"/>
    </location>
</feature>
<feature type="region of interest" description="Disordered" evidence="1">
    <location>
        <begin position="746"/>
        <end position="823"/>
    </location>
</feature>
<evidence type="ECO:0000313" key="2">
    <source>
        <dbReference type="EMBL" id="EGC33727.1"/>
    </source>
</evidence>
<evidence type="ECO:0000313" key="3">
    <source>
        <dbReference type="Proteomes" id="UP000001064"/>
    </source>
</evidence>
<keyword evidence="3" id="KW-1185">Reference proteome</keyword>
<feature type="compositionally biased region" description="Low complexity" evidence="1">
    <location>
        <begin position="480"/>
        <end position="523"/>
    </location>
</feature>
<dbReference type="eggNOG" id="ENOG502RSRZ">
    <property type="taxonomic scope" value="Eukaryota"/>
</dbReference>
<dbReference type="FunCoup" id="F0ZQS2">
    <property type="interactions" value="937"/>
</dbReference>
<dbReference type="InParanoid" id="F0ZQS2"/>
<feature type="region of interest" description="Disordered" evidence="1">
    <location>
        <begin position="128"/>
        <end position="309"/>
    </location>
</feature>
<evidence type="ECO:0000256" key="1">
    <source>
        <dbReference type="SAM" id="MobiDB-lite"/>
    </source>
</evidence>
<feature type="compositionally biased region" description="Basic and acidic residues" evidence="1">
    <location>
        <begin position="574"/>
        <end position="682"/>
    </location>
</feature>
<feature type="region of interest" description="Disordered" evidence="1">
    <location>
        <begin position="404"/>
        <end position="725"/>
    </location>
</feature>
<gene>
    <name evidence="2" type="ORF">DICPUDRAFT_154219</name>
</gene>
<feature type="compositionally biased region" description="Low complexity" evidence="1">
    <location>
        <begin position="746"/>
        <end position="768"/>
    </location>
</feature>
<organism evidence="2 3">
    <name type="scientific">Dictyostelium purpureum</name>
    <name type="common">Slime mold</name>
    <dbReference type="NCBI Taxonomy" id="5786"/>
    <lineage>
        <taxon>Eukaryota</taxon>
        <taxon>Amoebozoa</taxon>
        <taxon>Evosea</taxon>
        <taxon>Eumycetozoa</taxon>
        <taxon>Dictyostelia</taxon>
        <taxon>Dictyosteliales</taxon>
        <taxon>Dictyosteliaceae</taxon>
        <taxon>Dictyostelium</taxon>
    </lineage>
</organism>
<dbReference type="VEuPathDB" id="AmoebaDB:DICPUDRAFT_154219"/>
<dbReference type="OrthoDB" id="10683222at2759"/>
<dbReference type="OMA" id="YTQIHKF"/>
<dbReference type="STRING" id="5786.F0ZQS2"/>
<dbReference type="RefSeq" id="XP_003289766.1">
    <property type="nucleotide sequence ID" value="XM_003289718.1"/>
</dbReference>
<feature type="compositionally biased region" description="Polar residues" evidence="1">
    <location>
        <begin position="430"/>
        <end position="439"/>
    </location>
</feature>
<feature type="compositionally biased region" description="Low complexity" evidence="1">
    <location>
        <begin position="790"/>
        <end position="823"/>
    </location>
</feature>
<proteinExistence type="predicted"/>
<dbReference type="KEGG" id="dpp:DICPUDRAFT_154219"/>
<dbReference type="AlphaFoldDB" id="F0ZQS2"/>
<dbReference type="Proteomes" id="UP000001064">
    <property type="component" value="Unassembled WGS sequence"/>
</dbReference>
<feature type="compositionally biased region" description="Polar residues" evidence="1">
    <location>
        <begin position="456"/>
        <end position="469"/>
    </location>
</feature>
<protein>
    <submittedName>
        <fullName evidence="2">Uncharacterized protein</fullName>
    </submittedName>
</protein>
<feature type="compositionally biased region" description="Basic and acidic residues" evidence="1">
    <location>
        <begin position="775"/>
        <end position="787"/>
    </location>
</feature>
<name>F0ZQS2_DICPU</name>
<feature type="compositionally biased region" description="Low complexity" evidence="1">
    <location>
        <begin position="532"/>
        <end position="560"/>
    </location>
</feature>
<reference evidence="3" key="1">
    <citation type="journal article" date="2011" name="Genome Biol.">
        <title>Comparative genomics of the social amoebae Dictyostelium discoideum and Dictyostelium purpureum.</title>
        <authorList>
            <consortium name="US DOE Joint Genome Institute (JGI-PGF)"/>
            <person name="Sucgang R."/>
            <person name="Kuo A."/>
            <person name="Tian X."/>
            <person name="Salerno W."/>
            <person name="Parikh A."/>
            <person name="Feasley C.L."/>
            <person name="Dalin E."/>
            <person name="Tu H."/>
            <person name="Huang E."/>
            <person name="Barry K."/>
            <person name="Lindquist E."/>
            <person name="Shapiro H."/>
            <person name="Bruce D."/>
            <person name="Schmutz J."/>
            <person name="Salamov A."/>
            <person name="Fey P."/>
            <person name="Gaudet P."/>
            <person name="Anjard C."/>
            <person name="Babu M.M."/>
            <person name="Basu S."/>
            <person name="Bushmanova Y."/>
            <person name="van der Wel H."/>
            <person name="Katoh-Kurasawa M."/>
            <person name="Dinh C."/>
            <person name="Coutinho P.M."/>
            <person name="Saito T."/>
            <person name="Elias M."/>
            <person name="Schaap P."/>
            <person name="Kay R.R."/>
            <person name="Henrissat B."/>
            <person name="Eichinger L."/>
            <person name="Rivero F."/>
            <person name="Putnam N.H."/>
            <person name="West C.M."/>
            <person name="Loomis W.F."/>
            <person name="Chisholm R.L."/>
            <person name="Shaulsky G."/>
            <person name="Strassmann J.E."/>
            <person name="Queller D.C."/>
            <person name="Kuspa A."/>
            <person name="Grigoriev I.V."/>
        </authorList>
    </citation>
    <scope>NUCLEOTIDE SEQUENCE [LARGE SCALE GENOMIC DNA]</scope>
    <source>
        <strain evidence="3">QSDP1</strain>
    </source>
</reference>
<accession>F0ZQS2</accession>
<feature type="compositionally biased region" description="Low complexity" evidence="1">
    <location>
        <begin position="414"/>
        <end position="429"/>
    </location>
</feature>